<feature type="transmembrane region" description="Helical" evidence="8">
    <location>
        <begin position="373"/>
        <end position="397"/>
    </location>
</feature>
<feature type="domain" description="ABC3 transporter permease C-terminal" evidence="9">
    <location>
        <begin position="281"/>
        <end position="404"/>
    </location>
</feature>
<evidence type="ECO:0000256" key="6">
    <source>
        <dbReference type="ARBA" id="ARBA00022989"/>
    </source>
</evidence>
<dbReference type="Pfam" id="PF12704">
    <property type="entry name" value="MacB_PCD"/>
    <property type="match status" value="1"/>
</dbReference>
<keyword evidence="11" id="KW-0449">Lipoprotein</keyword>
<keyword evidence="7 8" id="KW-0472">Membrane</keyword>
<sequence>MTLSIAAIFIGWRYGRAKYGQQFARFINRFSLAGILLGVAALIIVDSVMNGFEQQLKQRILGVVPQLTVATAGRAIDDWQQLSAEIPVLVDEYARVPHLATSGVIQAGGRLRPVQIQGVFSEQESAQQPLELIEANMTTGSLQRLQPGSYGIIIGQGLATELEVWPGDSLRLIAAGAGLYTPVGLLPSQRQFTVQGIVNMQSEADQHLVLMHGVDAARLLRLKDQQVQALRFYFNDPFTALDAAQQLQPQAEIAGWSLTTWRDRYGELFDAVALEKRMVNLMLALIIAVAAFNIVSALMMVIQDKRRDIALLQTMGMRPTQLYLLFVIQGMSNGMVGAILGTILGLIGSLFLNDILILFGVQQELMGPQGLPVLIQPAQVATIVVAALMLTFIATLYPARKATQTLPAEALRYE</sequence>
<protein>
    <submittedName>
        <fullName evidence="11">Lipoprotein-releasing system transmembrane subunit, LolC/LolE family</fullName>
    </submittedName>
</protein>
<dbReference type="GO" id="GO:0098797">
    <property type="term" value="C:plasma membrane protein complex"/>
    <property type="evidence" value="ECO:0007669"/>
    <property type="project" value="TreeGrafter"/>
</dbReference>
<dbReference type="OrthoDB" id="9808461at2"/>
<dbReference type="EMBL" id="PIQG01000001">
    <property type="protein sequence ID" value="RUO79142.1"/>
    <property type="molecule type" value="Genomic_DNA"/>
</dbReference>
<name>A0A432ZMQ2_9GAMM</name>
<dbReference type="Pfam" id="PF02687">
    <property type="entry name" value="FtsX"/>
    <property type="match status" value="1"/>
</dbReference>
<dbReference type="InterPro" id="IPR025857">
    <property type="entry name" value="MacB_PCD"/>
</dbReference>
<dbReference type="GO" id="GO:0044874">
    <property type="term" value="P:lipoprotein localization to outer membrane"/>
    <property type="evidence" value="ECO:0007669"/>
    <property type="project" value="TreeGrafter"/>
</dbReference>
<evidence type="ECO:0000313" key="11">
    <source>
        <dbReference type="EMBL" id="RUO79142.1"/>
    </source>
</evidence>
<evidence type="ECO:0000256" key="2">
    <source>
        <dbReference type="ARBA" id="ARBA00005236"/>
    </source>
</evidence>
<feature type="transmembrane region" description="Helical" evidence="8">
    <location>
        <begin position="322"/>
        <end position="352"/>
    </location>
</feature>
<dbReference type="NCBIfam" id="TIGR02212">
    <property type="entry name" value="lolCE"/>
    <property type="match status" value="1"/>
</dbReference>
<keyword evidence="3" id="KW-0813">Transport</keyword>
<evidence type="ECO:0000256" key="8">
    <source>
        <dbReference type="SAM" id="Phobius"/>
    </source>
</evidence>
<evidence type="ECO:0000256" key="1">
    <source>
        <dbReference type="ARBA" id="ARBA00004651"/>
    </source>
</evidence>
<keyword evidence="4" id="KW-1003">Cell membrane</keyword>
<dbReference type="Proteomes" id="UP000288279">
    <property type="component" value="Unassembled WGS sequence"/>
</dbReference>
<comment type="subcellular location">
    <subcellularLocation>
        <location evidence="1">Cell membrane</location>
        <topology evidence="1">Multi-pass membrane protein</topology>
    </subcellularLocation>
</comment>
<organism evidence="11 12">
    <name type="scientific">Pseudidiomarina taiwanensis</name>
    <dbReference type="NCBI Taxonomy" id="337250"/>
    <lineage>
        <taxon>Bacteria</taxon>
        <taxon>Pseudomonadati</taxon>
        <taxon>Pseudomonadota</taxon>
        <taxon>Gammaproteobacteria</taxon>
        <taxon>Alteromonadales</taxon>
        <taxon>Idiomarinaceae</taxon>
        <taxon>Pseudidiomarina</taxon>
    </lineage>
</organism>
<feature type="domain" description="MacB-like periplasmic core" evidence="10">
    <location>
        <begin position="31"/>
        <end position="239"/>
    </location>
</feature>
<accession>A0A432ZMQ2</accession>
<evidence type="ECO:0000256" key="3">
    <source>
        <dbReference type="ARBA" id="ARBA00022448"/>
    </source>
</evidence>
<evidence type="ECO:0000256" key="7">
    <source>
        <dbReference type="ARBA" id="ARBA00023136"/>
    </source>
</evidence>
<dbReference type="GO" id="GO:0042953">
    <property type="term" value="P:lipoprotein transport"/>
    <property type="evidence" value="ECO:0007669"/>
    <property type="project" value="InterPro"/>
</dbReference>
<dbReference type="InterPro" id="IPR011925">
    <property type="entry name" value="LolCE_TM"/>
</dbReference>
<dbReference type="InterPro" id="IPR003838">
    <property type="entry name" value="ABC3_permease_C"/>
</dbReference>
<keyword evidence="6 8" id="KW-1133">Transmembrane helix</keyword>
<evidence type="ECO:0000313" key="12">
    <source>
        <dbReference type="Proteomes" id="UP000288279"/>
    </source>
</evidence>
<dbReference type="AlphaFoldDB" id="A0A432ZMQ2"/>
<evidence type="ECO:0000259" key="9">
    <source>
        <dbReference type="Pfam" id="PF02687"/>
    </source>
</evidence>
<keyword evidence="12" id="KW-1185">Reference proteome</keyword>
<dbReference type="PANTHER" id="PTHR30489:SF8">
    <property type="entry name" value="LIPOPROTEIN-RELEASING SYSTEM TRANSMEMBRANE PROTEIN LOLC"/>
    <property type="match status" value="1"/>
</dbReference>
<gene>
    <name evidence="11" type="ORF">CWI83_01120</name>
</gene>
<feature type="transmembrane region" description="Helical" evidence="8">
    <location>
        <begin position="27"/>
        <end position="49"/>
    </location>
</feature>
<evidence type="ECO:0000256" key="4">
    <source>
        <dbReference type="ARBA" id="ARBA00022475"/>
    </source>
</evidence>
<dbReference type="InterPro" id="IPR051447">
    <property type="entry name" value="Lipoprotein-release_system"/>
</dbReference>
<feature type="transmembrane region" description="Helical" evidence="8">
    <location>
        <begin position="281"/>
        <end position="302"/>
    </location>
</feature>
<evidence type="ECO:0000256" key="5">
    <source>
        <dbReference type="ARBA" id="ARBA00022692"/>
    </source>
</evidence>
<evidence type="ECO:0000259" key="10">
    <source>
        <dbReference type="Pfam" id="PF12704"/>
    </source>
</evidence>
<reference evidence="11 12" key="1">
    <citation type="journal article" date="2011" name="Front. Microbiol.">
        <title>Genomic signatures of strain selection and enhancement in Bacillus atrophaeus var. globigii, a historical biowarfare simulant.</title>
        <authorList>
            <person name="Gibbons H.S."/>
            <person name="Broomall S.M."/>
            <person name="McNew L.A."/>
            <person name="Daligault H."/>
            <person name="Chapman C."/>
            <person name="Bruce D."/>
            <person name="Karavis M."/>
            <person name="Krepps M."/>
            <person name="McGregor P.A."/>
            <person name="Hong C."/>
            <person name="Park K.H."/>
            <person name="Akmal A."/>
            <person name="Feldman A."/>
            <person name="Lin J.S."/>
            <person name="Chang W.E."/>
            <person name="Higgs B.W."/>
            <person name="Demirev P."/>
            <person name="Lindquist J."/>
            <person name="Liem A."/>
            <person name="Fochler E."/>
            <person name="Read T.D."/>
            <person name="Tapia R."/>
            <person name="Johnson S."/>
            <person name="Bishop-Lilly K.A."/>
            <person name="Detter C."/>
            <person name="Han C."/>
            <person name="Sozhamannan S."/>
            <person name="Rosenzweig C.N."/>
            <person name="Skowronski E.W."/>
        </authorList>
    </citation>
    <scope>NUCLEOTIDE SEQUENCE [LARGE SCALE GENOMIC DNA]</scope>
    <source>
        <strain evidence="11 12">PIT1</strain>
    </source>
</reference>
<comment type="similarity">
    <text evidence="2">Belongs to the ABC-4 integral membrane protein family. LolC/E subfamily.</text>
</comment>
<dbReference type="PANTHER" id="PTHR30489">
    <property type="entry name" value="LIPOPROTEIN-RELEASING SYSTEM TRANSMEMBRANE PROTEIN LOLE"/>
    <property type="match status" value="1"/>
</dbReference>
<proteinExistence type="inferred from homology"/>
<comment type="caution">
    <text evidence="11">The sequence shown here is derived from an EMBL/GenBank/DDBJ whole genome shotgun (WGS) entry which is preliminary data.</text>
</comment>
<keyword evidence="5 8" id="KW-0812">Transmembrane</keyword>